<evidence type="ECO:0000259" key="1">
    <source>
        <dbReference type="Pfam" id="PF24784"/>
    </source>
</evidence>
<dbReference type="InterPro" id="IPR057626">
    <property type="entry name" value="S-S_Temptin"/>
</dbReference>
<keyword evidence="3" id="KW-1185">Reference proteome</keyword>
<sequence length="215" mass="24345">MECPCYPTFGNNLAADLALVNCENGNSFDLRNIGHGGMCGKESRVHNDFGLDYKNLKDAGYAADEIWPILCEMDSDNDNRTNGEELGDPNCAWRKCETGTCTKTTAVSHPGYEEVYDNTTSEYYISEDHPDYNFICENLIIASLQTFLFRVATSLHRLLISQLIRYARASTKYTDFVLRARLGLTSSLRKFYGRYGELVIHYDVPLSRMVDDILS</sequence>
<comment type="caution">
    <text evidence="2">The sequence shown here is derived from an EMBL/GenBank/DDBJ whole genome shotgun (WGS) entry which is preliminary data.</text>
</comment>
<accession>A0AA89C0V4</accession>
<proteinExistence type="predicted"/>
<evidence type="ECO:0000313" key="2">
    <source>
        <dbReference type="EMBL" id="KAK3089982.1"/>
    </source>
</evidence>
<dbReference type="PANTHER" id="PTHR34737">
    <property type="entry name" value="EF-HAND DOMAIN-CONTAINING PROTEIN"/>
    <property type="match status" value="1"/>
</dbReference>
<dbReference type="AlphaFoldDB" id="A0AA89C0V4"/>
<organism evidence="2 3">
    <name type="scientific">Pinctada imbricata</name>
    <name type="common">Atlantic pearl-oyster</name>
    <name type="synonym">Pinctada martensii</name>
    <dbReference type="NCBI Taxonomy" id="66713"/>
    <lineage>
        <taxon>Eukaryota</taxon>
        <taxon>Metazoa</taxon>
        <taxon>Spiralia</taxon>
        <taxon>Lophotrochozoa</taxon>
        <taxon>Mollusca</taxon>
        <taxon>Bivalvia</taxon>
        <taxon>Autobranchia</taxon>
        <taxon>Pteriomorphia</taxon>
        <taxon>Pterioida</taxon>
        <taxon>Pterioidea</taxon>
        <taxon>Pteriidae</taxon>
        <taxon>Pinctada</taxon>
    </lineage>
</organism>
<evidence type="ECO:0000313" key="3">
    <source>
        <dbReference type="Proteomes" id="UP001186944"/>
    </source>
</evidence>
<dbReference type="Pfam" id="PF24784">
    <property type="entry name" value="Temptin_C"/>
    <property type="match status" value="1"/>
</dbReference>
<name>A0AA89C0V4_PINIB</name>
<dbReference type="Proteomes" id="UP001186944">
    <property type="component" value="Unassembled WGS sequence"/>
</dbReference>
<dbReference type="PANTHER" id="PTHR34737:SF2">
    <property type="entry name" value="EF-HAND DOMAIN-CONTAINING PROTEIN"/>
    <property type="match status" value="1"/>
</dbReference>
<protein>
    <recommendedName>
        <fullName evidence="1">Temptin Cys/Cys disulfide domain-containing protein</fullName>
    </recommendedName>
</protein>
<feature type="domain" description="Temptin Cys/Cys disulfide" evidence="1">
    <location>
        <begin position="27"/>
        <end position="111"/>
    </location>
</feature>
<dbReference type="EMBL" id="VSWD01000010">
    <property type="protein sequence ID" value="KAK3089982.1"/>
    <property type="molecule type" value="Genomic_DNA"/>
</dbReference>
<reference evidence="2" key="1">
    <citation type="submission" date="2019-08" db="EMBL/GenBank/DDBJ databases">
        <title>The improved chromosome-level genome for the pearl oyster Pinctada fucata martensii using PacBio sequencing and Hi-C.</title>
        <authorList>
            <person name="Zheng Z."/>
        </authorList>
    </citation>
    <scope>NUCLEOTIDE SEQUENCE</scope>
    <source>
        <strain evidence="2">ZZ-2019</strain>
        <tissue evidence="2">Adductor muscle</tissue>
    </source>
</reference>
<gene>
    <name evidence="2" type="ORF">FSP39_008185</name>
</gene>
<dbReference type="InterPro" id="IPR055313">
    <property type="entry name" value="Temptin-like"/>
</dbReference>